<dbReference type="VEuPathDB" id="TrichDB:TVAGG3_0535370"/>
<proteinExistence type="predicted"/>
<dbReference type="AlphaFoldDB" id="A2ER01"/>
<dbReference type="GO" id="GO:0008180">
    <property type="term" value="C:COP9 signalosome"/>
    <property type="evidence" value="ECO:0000318"/>
    <property type="project" value="GO_Central"/>
</dbReference>
<evidence type="ECO:0008006" key="4">
    <source>
        <dbReference type="Google" id="ProtNLM"/>
    </source>
</evidence>
<dbReference type="VEuPathDB" id="TrichDB:TVAG_016630"/>
<reference evidence="2" key="2">
    <citation type="journal article" date="2007" name="Science">
        <title>Draft genome sequence of the sexually transmitted pathogen Trichomonas vaginalis.</title>
        <authorList>
            <person name="Carlton J.M."/>
            <person name="Hirt R.P."/>
            <person name="Silva J.C."/>
            <person name="Delcher A.L."/>
            <person name="Schatz M."/>
            <person name="Zhao Q."/>
            <person name="Wortman J.R."/>
            <person name="Bidwell S.L."/>
            <person name="Alsmark U.C.M."/>
            <person name="Besteiro S."/>
            <person name="Sicheritz-Ponten T."/>
            <person name="Noel C.J."/>
            <person name="Dacks J.B."/>
            <person name="Foster P.G."/>
            <person name="Simillion C."/>
            <person name="Van de Peer Y."/>
            <person name="Miranda-Saavedra D."/>
            <person name="Barton G.J."/>
            <person name="Westrop G.D."/>
            <person name="Mueller S."/>
            <person name="Dessi D."/>
            <person name="Fiori P.L."/>
            <person name="Ren Q."/>
            <person name="Paulsen I."/>
            <person name="Zhang H."/>
            <person name="Bastida-Corcuera F.D."/>
            <person name="Simoes-Barbosa A."/>
            <person name="Brown M.T."/>
            <person name="Hayes R.D."/>
            <person name="Mukherjee M."/>
            <person name="Okumura C.Y."/>
            <person name="Schneider R."/>
            <person name="Smith A.J."/>
            <person name="Vanacova S."/>
            <person name="Villalvazo M."/>
            <person name="Haas B.J."/>
            <person name="Pertea M."/>
            <person name="Feldblyum T.V."/>
            <person name="Utterback T.R."/>
            <person name="Shu C.L."/>
            <person name="Osoegawa K."/>
            <person name="de Jong P.J."/>
            <person name="Hrdy I."/>
            <person name="Horvathova L."/>
            <person name="Zubacova Z."/>
            <person name="Dolezal P."/>
            <person name="Malik S.B."/>
            <person name="Logsdon J.M. Jr."/>
            <person name="Henze K."/>
            <person name="Gupta A."/>
            <person name="Wang C.C."/>
            <person name="Dunne R.L."/>
            <person name="Upcroft J.A."/>
            <person name="Upcroft P."/>
            <person name="White O."/>
            <person name="Salzberg S.L."/>
            <person name="Tang P."/>
            <person name="Chiu C.-H."/>
            <person name="Lee Y.-S."/>
            <person name="Embley T.M."/>
            <person name="Coombs G.H."/>
            <person name="Mottram J.C."/>
            <person name="Tachezy J."/>
            <person name="Fraser-Liggett C.M."/>
            <person name="Johnson P.J."/>
        </authorList>
    </citation>
    <scope>NUCLEOTIDE SEQUENCE [LARGE SCALE GENOMIC DNA]</scope>
    <source>
        <strain evidence="2">G3</strain>
    </source>
</reference>
<evidence type="ECO:0000313" key="2">
    <source>
        <dbReference type="EMBL" id="EAY04891.1"/>
    </source>
</evidence>
<dbReference type="SMR" id="A2ER01"/>
<sequence length="161" mass="18573">MNHSQLIELLNDETTIFFYDHLQKFPADSIEHKLLDVFTFGVWNDYLDLEKDLPADLKLKPNSRAAQKLKCLTITSFFLNNIKGRYETLKEVIGAKDEEEVENIAIMAQGFGLVRIQIDQNASEIDCLRVSSRCIRNTPEDLDKVIGNIRDMKLRIKEVTN</sequence>
<dbReference type="PANTHER" id="PTHR15350:SF5">
    <property type="entry name" value="COP9 SIGNALOSOME COMPLEX SUBUNIT 7"/>
    <property type="match status" value="1"/>
</dbReference>
<gene>
    <name evidence="2" type="ORF">TVAG_016630</name>
</gene>
<dbReference type="InterPro" id="IPR045237">
    <property type="entry name" value="COPS7/eIF3m"/>
</dbReference>
<keyword evidence="3" id="KW-1185">Reference proteome</keyword>
<evidence type="ECO:0000256" key="1">
    <source>
        <dbReference type="ARBA" id="ARBA00022790"/>
    </source>
</evidence>
<dbReference type="Proteomes" id="UP000001542">
    <property type="component" value="Unassembled WGS sequence"/>
</dbReference>
<evidence type="ECO:0000313" key="3">
    <source>
        <dbReference type="Proteomes" id="UP000001542"/>
    </source>
</evidence>
<dbReference type="KEGG" id="tva:4762756"/>
<name>A2ER01_TRIV3</name>
<keyword evidence="1" id="KW-0736">Signalosome</keyword>
<dbReference type="InParanoid" id="A2ER01"/>
<protein>
    <recommendedName>
        <fullName evidence="4">PCI domain-containing protein</fullName>
    </recommendedName>
</protein>
<accession>A2ER01</accession>
<dbReference type="OrthoDB" id="10265275at2759"/>
<dbReference type="PANTHER" id="PTHR15350">
    <property type="entry name" value="COP9 SIGNALOSOME COMPLEX SUBUNIT 7/DENDRITIC CELL PROTEIN GA17"/>
    <property type="match status" value="1"/>
</dbReference>
<dbReference type="RefSeq" id="XP_001317114.1">
    <property type="nucleotide sequence ID" value="XM_001317079.1"/>
</dbReference>
<dbReference type="STRING" id="5722.A2ER01"/>
<dbReference type="EMBL" id="DS113462">
    <property type="protein sequence ID" value="EAY04891.1"/>
    <property type="molecule type" value="Genomic_DNA"/>
</dbReference>
<reference evidence="2" key="1">
    <citation type="submission" date="2006-10" db="EMBL/GenBank/DDBJ databases">
        <authorList>
            <person name="Amadeo P."/>
            <person name="Zhao Q."/>
            <person name="Wortman J."/>
            <person name="Fraser-Liggett C."/>
            <person name="Carlton J."/>
        </authorList>
    </citation>
    <scope>NUCLEOTIDE SEQUENCE</scope>
    <source>
        <strain evidence="2">G3</strain>
    </source>
</reference>
<organism evidence="2 3">
    <name type="scientific">Trichomonas vaginalis (strain ATCC PRA-98 / G3)</name>
    <dbReference type="NCBI Taxonomy" id="412133"/>
    <lineage>
        <taxon>Eukaryota</taxon>
        <taxon>Metamonada</taxon>
        <taxon>Parabasalia</taxon>
        <taxon>Trichomonadida</taxon>
        <taxon>Trichomonadidae</taxon>
        <taxon>Trichomonas</taxon>
    </lineage>
</organism>